<sequence length="136" mass="15012">MATKEAHSRANIEYNRRQDNIMIRPSKEMGAIIRQSAAAENMSVQGYVLQTLYARTGATGGGVIKNPETGSLSLEQRSCLISPDREKILRDILQDIVLNTAPGERTALSEMLVQIINESVEQNADSVYQTMTDSLL</sequence>
<dbReference type="GeneID" id="75069160"/>
<proteinExistence type="predicted"/>
<dbReference type="AlphaFoldDB" id="A0A367G9B2"/>
<name>A0A367G9B2_9FIRM</name>
<protein>
    <submittedName>
        <fullName evidence="2">Uncharacterized protein</fullName>
    </submittedName>
</protein>
<dbReference type="RefSeq" id="WP_005926614.1">
    <property type="nucleotide sequence ID" value="NZ_CABKNH010000001.1"/>
</dbReference>
<dbReference type="Proteomes" id="UP000252378">
    <property type="component" value="Unassembled WGS sequence"/>
</dbReference>
<evidence type="ECO:0000313" key="4">
    <source>
        <dbReference type="Proteomes" id="UP000477010"/>
    </source>
</evidence>
<dbReference type="EMBL" id="WKQE01000001">
    <property type="protein sequence ID" value="MSC79467.1"/>
    <property type="molecule type" value="Genomic_DNA"/>
</dbReference>
<accession>A0A367G9B2</accession>
<reference evidence="2 3" key="1">
    <citation type="submission" date="2018-03" db="EMBL/GenBank/DDBJ databases">
        <title>Complete genome sequencing of Faecalibacterium prausnitzii strains isolated from the human gut.</title>
        <authorList>
            <person name="Fitzgerald B.C."/>
            <person name="Shkoporov A.N."/>
            <person name="Ross P.R."/>
            <person name="Hill C."/>
        </authorList>
    </citation>
    <scope>NUCLEOTIDE SEQUENCE [LARGE SCALE GENOMIC DNA]</scope>
    <source>
        <strain evidence="2 3">ATCC 27768</strain>
    </source>
</reference>
<dbReference type="Proteomes" id="UP000477010">
    <property type="component" value="Unassembled WGS sequence"/>
</dbReference>
<reference evidence="1 4" key="2">
    <citation type="journal article" date="2019" name="Nat. Med.">
        <title>A library of human gut bacterial isolates paired with longitudinal multiomics data enables mechanistic microbiome research.</title>
        <authorList>
            <person name="Poyet M."/>
            <person name="Groussin M."/>
            <person name="Gibbons S.M."/>
            <person name="Avila-Pacheco J."/>
            <person name="Jiang X."/>
            <person name="Kearney S.M."/>
            <person name="Perrotta A.R."/>
            <person name="Berdy B."/>
            <person name="Zhao S."/>
            <person name="Lieberman T.D."/>
            <person name="Swanson P.K."/>
            <person name="Smith M."/>
            <person name="Roesemann S."/>
            <person name="Alexander J.E."/>
            <person name="Rich S.A."/>
            <person name="Livny J."/>
            <person name="Vlamakis H."/>
            <person name="Clish C."/>
            <person name="Bullock K."/>
            <person name="Deik A."/>
            <person name="Scott J."/>
            <person name="Pierce K.A."/>
            <person name="Xavier R.J."/>
            <person name="Alm E.J."/>
        </authorList>
    </citation>
    <scope>NUCLEOTIDE SEQUENCE [LARGE SCALE GENOMIC DNA]</scope>
    <source>
        <strain evidence="1 4">BIOML-B9</strain>
    </source>
</reference>
<comment type="caution">
    <text evidence="2">The sequence shown here is derived from an EMBL/GenBank/DDBJ whole genome shotgun (WGS) entry which is preliminary data.</text>
</comment>
<gene>
    <name evidence="2" type="ORF">C7J97_04005</name>
    <name evidence="1" type="ORF">GKD85_01265</name>
</gene>
<evidence type="ECO:0000313" key="2">
    <source>
        <dbReference type="EMBL" id="RCH47284.1"/>
    </source>
</evidence>
<dbReference type="EMBL" id="PXUP01000004">
    <property type="protein sequence ID" value="RCH47284.1"/>
    <property type="molecule type" value="Genomic_DNA"/>
</dbReference>
<organism evidence="2 3">
    <name type="scientific">Faecalibacterium prausnitzii</name>
    <dbReference type="NCBI Taxonomy" id="853"/>
    <lineage>
        <taxon>Bacteria</taxon>
        <taxon>Bacillati</taxon>
        <taxon>Bacillota</taxon>
        <taxon>Clostridia</taxon>
        <taxon>Eubacteriales</taxon>
        <taxon>Oscillospiraceae</taxon>
        <taxon>Faecalibacterium</taxon>
    </lineage>
</organism>
<evidence type="ECO:0000313" key="1">
    <source>
        <dbReference type="EMBL" id="MSC79467.1"/>
    </source>
</evidence>
<evidence type="ECO:0000313" key="3">
    <source>
        <dbReference type="Proteomes" id="UP000252378"/>
    </source>
</evidence>